<feature type="domain" description="Fibronectin type-III" evidence="12">
    <location>
        <begin position="340"/>
        <end position="434"/>
    </location>
</feature>
<dbReference type="Pfam" id="PF00041">
    <property type="entry name" value="fn3"/>
    <property type="match status" value="8"/>
</dbReference>
<keyword evidence="5" id="KW-0245">EGF-like domain</keyword>
<evidence type="ECO:0008006" key="16">
    <source>
        <dbReference type="Google" id="ProtNLM"/>
    </source>
</evidence>
<dbReference type="InterPro" id="IPR036116">
    <property type="entry name" value="FN3_sf"/>
</dbReference>
<keyword evidence="15" id="KW-1185">Reference proteome</keyword>
<dbReference type="Gene3D" id="4.10.530.10">
    <property type="entry name" value="Gamma-fibrinogen Carboxyl Terminal Fragment, domain 2"/>
    <property type="match status" value="1"/>
</dbReference>
<dbReference type="GO" id="GO:0030155">
    <property type="term" value="P:regulation of cell adhesion"/>
    <property type="evidence" value="ECO:0007669"/>
    <property type="project" value="TreeGrafter"/>
</dbReference>
<reference evidence="14" key="2">
    <citation type="submission" date="2025-09" db="UniProtKB">
        <authorList>
            <consortium name="Ensembl"/>
        </authorList>
    </citation>
    <scope>IDENTIFICATION</scope>
</reference>
<evidence type="ECO:0000313" key="15">
    <source>
        <dbReference type="Proteomes" id="UP000694392"/>
    </source>
</evidence>
<evidence type="ECO:0000256" key="5">
    <source>
        <dbReference type="ARBA" id="ARBA00022536"/>
    </source>
</evidence>
<evidence type="ECO:0000256" key="9">
    <source>
        <dbReference type="ARBA" id="ARBA00023220"/>
    </source>
</evidence>
<comment type="subcellular location">
    <subcellularLocation>
        <location evidence="2">Secreted</location>
        <location evidence="2">Extracellular space</location>
        <location evidence="2">Extracellular matrix</location>
    </subcellularLocation>
</comment>
<dbReference type="Proteomes" id="UP000694392">
    <property type="component" value="Unplaced"/>
</dbReference>
<name>A0A8D0GFL2_SPHPU</name>
<dbReference type="PROSITE" id="PS51406">
    <property type="entry name" value="FIBRINOGEN_C_2"/>
    <property type="match status" value="1"/>
</dbReference>
<dbReference type="InterPro" id="IPR036056">
    <property type="entry name" value="Fibrinogen-like_C"/>
</dbReference>
<protein>
    <recommendedName>
        <fullName evidence="16">Tenascin XB</fullName>
    </recommendedName>
</protein>
<evidence type="ECO:0000256" key="2">
    <source>
        <dbReference type="ARBA" id="ARBA00004498"/>
    </source>
</evidence>
<dbReference type="GeneTree" id="ENSGT00940000155565"/>
<proteinExistence type="inferred from homology"/>
<keyword evidence="7" id="KW-0677">Repeat</keyword>
<keyword evidence="9" id="KW-1216">Complement system impairing toxin</keyword>
<dbReference type="SUPFAM" id="SSF56496">
    <property type="entry name" value="Fibrinogen C-terminal domain-like"/>
    <property type="match status" value="1"/>
</dbReference>
<keyword evidence="4" id="KW-0272">Extracellular matrix</keyword>
<dbReference type="SUPFAM" id="SSF49265">
    <property type="entry name" value="Fibronectin type III"/>
    <property type="match status" value="6"/>
</dbReference>
<dbReference type="NCBIfam" id="NF040941">
    <property type="entry name" value="GGGWT_bact"/>
    <property type="match status" value="1"/>
</dbReference>
<comment type="similarity">
    <text evidence="3">Belongs to the ficolin lectin family. Veficolin subfamily.</text>
</comment>
<dbReference type="InterPro" id="IPR003961">
    <property type="entry name" value="FN3_dom"/>
</dbReference>
<dbReference type="PROSITE" id="PS00514">
    <property type="entry name" value="FIBRINOGEN_C_1"/>
    <property type="match status" value="1"/>
</dbReference>
<keyword evidence="6" id="KW-0732">Signal</keyword>
<dbReference type="SMART" id="SM00060">
    <property type="entry name" value="FN3"/>
    <property type="match status" value="8"/>
</dbReference>
<dbReference type="Ensembl" id="ENSSPUT00000006573.1">
    <property type="protein sequence ID" value="ENSSPUP00000006175.1"/>
    <property type="gene ID" value="ENSSPUG00000004686.1"/>
</dbReference>
<dbReference type="PANTHER" id="PTHR46708">
    <property type="entry name" value="TENASCIN"/>
    <property type="match status" value="1"/>
</dbReference>
<dbReference type="InterPro" id="IPR020837">
    <property type="entry name" value="Fibrinogen_CS"/>
</dbReference>
<feature type="domain" description="Fibronectin type-III" evidence="12">
    <location>
        <begin position="638"/>
        <end position="740"/>
    </location>
</feature>
<dbReference type="AlphaFoldDB" id="A0A8D0GFL2"/>
<feature type="domain" description="Fibronectin type-III" evidence="12">
    <location>
        <begin position="442"/>
        <end position="534"/>
    </location>
</feature>
<dbReference type="InterPro" id="IPR050991">
    <property type="entry name" value="ECM_Regulatory_Proteins"/>
</dbReference>
<evidence type="ECO:0000259" key="13">
    <source>
        <dbReference type="PROSITE" id="PS51406"/>
    </source>
</evidence>
<dbReference type="Pfam" id="PF00147">
    <property type="entry name" value="Fibrinogen_C"/>
    <property type="match status" value="1"/>
</dbReference>
<evidence type="ECO:0000256" key="7">
    <source>
        <dbReference type="ARBA" id="ARBA00022737"/>
    </source>
</evidence>
<feature type="region of interest" description="Disordered" evidence="11">
    <location>
        <begin position="709"/>
        <end position="744"/>
    </location>
</feature>
<evidence type="ECO:0000256" key="6">
    <source>
        <dbReference type="ARBA" id="ARBA00022729"/>
    </source>
</evidence>
<accession>A0A8D0GFL2</accession>
<feature type="domain" description="Fibronectin type-III" evidence="12">
    <location>
        <begin position="741"/>
        <end position="832"/>
    </location>
</feature>
<dbReference type="CDD" id="cd00087">
    <property type="entry name" value="FReD"/>
    <property type="match status" value="1"/>
</dbReference>
<dbReference type="GO" id="GO:0005615">
    <property type="term" value="C:extracellular space"/>
    <property type="evidence" value="ECO:0007669"/>
    <property type="project" value="TreeGrafter"/>
</dbReference>
<dbReference type="InterPro" id="IPR013783">
    <property type="entry name" value="Ig-like_fold"/>
</dbReference>
<keyword evidence="9" id="KW-0800">Toxin</keyword>
<dbReference type="PANTHER" id="PTHR46708:SF3">
    <property type="entry name" value="TENASCIN-X"/>
    <property type="match status" value="1"/>
</dbReference>
<feature type="domain" description="Fibronectin type-III" evidence="12">
    <location>
        <begin position="540"/>
        <end position="635"/>
    </location>
</feature>
<feature type="domain" description="Fibrinogen C-terminal" evidence="13">
    <location>
        <begin position="827"/>
        <end position="1065"/>
    </location>
</feature>
<keyword evidence="4" id="KW-0964">Secreted</keyword>
<dbReference type="SMART" id="SM00186">
    <property type="entry name" value="FBG"/>
    <property type="match status" value="1"/>
</dbReference>
<keyword evidence="8" id="KW-1015">Disulfide bond</keyword>
<dbReference type="CDD" id="cd00063">
    <property type="entry name" value="FN3"/>
    <property type="match status" value="8"/>
</dbReference>
<dbReference type="InterPro" id="IPR014716">
    <property type="entry name" value="Fibrinogen_a/b/g_C_1"/>
</dbReference>
<comment type="function">
    <text evidence="1">Initiates complement activation and/or interferes in platelet aggregation and/or blood coagulation.</text>
</comment>
<evidence type="ECO:0000256" key="3">
    <source>
        <dbReference type="ARBA" id="ARBA00006932"/>
    </source>
</evidence>
<feature type="domain" description="Fibronectin type-III" evidence="12">
    <location>
        <begin position="32"/>
        <end position="123"/>
    </location>
</feature>
<feature type="compositionally biased region" description="Polar residues" evidence="11">
    <location>
        <begin position="725"/>
        <end position="739"/>
    </location>
</feature>
<evidence type="ECO:0000256" key="8">
    <source>
        <dbReference type="ARBA" id="ARBA00023157"/>
    </source>
</evidence>
<feature type="domain" description="Fibronectin type-III" evidence="12">
    <location>
        <begin position="251"/>
        <end position="339"/>
    </location>
</feature>
<feature type="domain" description="Fibronectin type-III" evidence="12">
    <location>
        <begin position="154"/>
        <end position="245"/>
    </location>
</feature>
<evidence type="ECO:0000259" key="12">
    <source>
        <dbReference type="PROSITE" id="PS50853"/>
    </source>
</evidence>
<reference evidence="14" key="1">
    <citation type="submission" date="2025-08" db="UniProtKB">
        <authorList>
            <consortium name="Ensembl"/>
        </authorList>
    </citation>
    <scope>IDENTIFICATION</scope>
</reference>
<evidence type="ECO:0000256" key="4">
    <source>
        <dbReference type="ARBA" id="ARBA00022530"/>
    </source>
</evidence>
<dbReference type="FunFam" id="3.90.215.10:FF:000001">
    <property type="entry name" value="Tenascin isoform 1"/>
    <property type="match status" value="1"/>
</dbReference>
<dbReference type="InterPro" id="IPR002181">
    <property type="entry name" value="Fibrinogen_a/b/g_C_dom"/>
</dbReference>
<evidence type="ECO:0000256" key="1">
    <source>
        <dbReference type="ARBA" id="ARBA00003654"/>
    </source>
</evidence>
<dbReference type="GO" id="GO:0031175">
    <property type="term" value="P:neuron projection development"/>
    <property type="evidence" value="ECO:0007669"/>
    <property type="project" value="TreeGrafter"/>
</dbReference>
<dbReference type="Gene3D" id="3.90.215.10">
    <property type="entry name" value="Gamma Fibrinogen, chain A, domain 1"/>
    <property type="match status" value="1"/>
</dbReference>
<organism evidence="14 15">
    <name type="scientific">Sphenodon punctatus</name>
    <name type="common">Tuatara</name>
    <name type="synonym">Hatteria punctata</name>
    <dbReference type="NCBI Taxonomy" id="8508"/>
    <lineage>
        <taxon>Eukaryota</taxon>
        <taxon>Metazoa</taxon>
        <taxon>Chordata</taxon>
        <taxon>Craniata</taxon>
        <taxon>Vertebrata</taxon>
        <taxon>Euteleostomi</taxon>
        <taxon>Lepidosauria</taxon>
        <taxon>Sphenodontia</taxon>
        <taxon>Sphenodontidae</taxon>
        <taxon>Sphenodon</taxon>
    </lineage>
</organism>
<dbReference type="Gene3D" id="2.60.40.10">
    <property type="entry name" value="Immunoglobulins"/>
    <property type="match status" value="8"/>
</dbReference>
<keyword evidence="10" id="KW-0379">Hydroxylation</keyword>
<evidence type="ECO:0000256" key="10">
    <source>
        <dbReference type="ARBA" id="ARBA00023278"/>
    </source>
</evidence>
<feature type="region of interest" description="Disordered" evidence="11">
    <location>
        <begin position="135"/>
        <end position="158"/>
    </location>
</feature>
<dbReference type="PROSITE" id="PS50853">
    <property type="entry name" value="FN3"/>
    <property type="match status" value="8"/>
</dbReference>
<sequence>FNLYGVSGRKPPVTMEDEVVSEEEETVAAQPSLGEISVSEVTHDSLLLSWRLPEGNFDSFIIQYKDAEGKPQALPVDGVLRSLHLYNLVPSYRYRFSLYGISVGQRHLVAPPVTLFLSHSSPFLLQCSPHRPPLSLSVPAPAPKSQESESAQPSLGELSASDVASDSVRLSWTVESGSFDSFTIQYKDAEGRPQTLPVEGGSRTVTVPNLIPSRRYKFNLYGISGRKRLGPVSTDTITAPATQAEDASQLRLGELSASDVSPDSVLLSWTVDSGSFDSFIIQYKDAEGLPQALPQDGTSRSVTVPNLAPSRRYKFNLYGVSGRKRLGPVSTDAVTGQQRPLGELSVSEVTPDSVLLSWTVPSGSFDSFIIQYKDAEGRPQALPMDGASRTVTVPNLAPSRRYKFNLYGISGRKRLGPVSADTVTGQQRFGVPAPPGPEAQPRLGDLSISEVTKDSVRLTWSVSAGTFDSFLLQYKDAEGRPQALPTEGASRTVVVSDLVPSHRYKFNLYGLARGKRLGPISNDAVTGAYGLPGDAWPHLPLPQPAVSELTPTSLRLSWDAPEGDFDSFLIRYQDSSLRAGGTPLPSKEVKVAGDHRSVVLTGLQPSTEYSIALYGLEDGVEGANVNTVARTSGLELESPQDLRFSDIRETSVGVNWRPTASRVDQYKVSFQLSEGGECNAPLLSPHPAPCSTVSRTVLSDRSQLQLGGLSRDTEYQVSVRGQRGGQPSSPASATFTTGADSPRDLRATEISPRSALLSWTPPRAPPAGYLLSYETPAGETQEIPLDTSTTSHELRHLVPSSRYRVQLQAIRRGVPTAPTSTSFTTGRVTYPFPRDCSEELLNGPASSQETTIYLGGERERPLQVYCDMETDGGGWMVFQRRMNGEMDFWRDWQDYVTGFGNLSREFWLGNDALYRLTSSGDYELRVDLRARNESVYASYQRFRVDSPTEHYRLHLAGYSGTAGELGGRGPGELGPGGSLFSPSPTGDAFGYHSGSVFSTRDRDPNRLIIPCAVSYRGAWWYRNCHYANLNGMYGNDRDHQGINWFNWKGFEFSIPFTEMKLRPRGFQPPRWP</sequence>
<evidence type="ECO:0000256" key="11">
    <source>
        <dbReference type="SAM" id="MobiDB-lite"/>
    </source>
</evidence>
<evidence type="ECO:0000313" key="14">
    <source>
        <dbReference type="Ensembl" id="ENSSPUP00000006175.1"/>
    </source>
</evidence>